<feature type="non-terminal residue" evidence="1">
    <location>
        <position position="146"/>
    </location>
</feature>
<gene>
    <name evidence="1" type="primary">Bm11858</name>
    <name evidence="1" type="ORF">BM_Bm11858</name>
</gene>
<dbReference type="EMBL" id="LN860566">
    <property type="protein sequence ID" value="CDQ07545.1"/>
    <property type="molecule type" value="Genomic_DNA"/>
</dbReference>
<evidence type="ECO:0000313" key="1">
    <source>
        <dbReference type="EMBL" id="CDQ07545.1"/>
    </source>
</evidence>
<dbReference type="AlphaFoldDB" id="A0A1I9GA62"/>
<reference evidence="1" key="2">
    <citation type="submission" date="2012-12" db="EMBL/GenBank/DDBJ databases">
        <authorList>
            <consortium name="WormBase Consortium"/>
            <person name="Ghedin E."/>
            <person name="Paulini M."/>
        </authorList>
    </citation>
    <scope>NUCLEOTIDE SEQUENCE</scope>
    <source>
        <strain evidence="1">FR3</strain>
    </source>
</reference>
<proteinExistence type="predicted"/>
<protein>
    <submittedName>
        <fullName evidence="1">Bm11858</fullName>
    </submittedName>
</protein>
<name>A0A1I9GA62_BRUMA</name>
<accession>A0A1I9GA62</accession>
<organism evidence="1">
    <name type="scientific">Brugia malayi</name>
    <name type="common">Filarial nematode worm</name>
    <dbReference type="NCBI Taxonomy" id="6279"/>
    <lineage>
        <taxon>Eukaryota</taxon>
        <taxon>Metazoa</taxon>
        <taxon>Ecdysozoa</taxon>
        <taxon>Nematoda</taxon>
        <taxon>Chromadorea</taxon>
        <taxon>Rhabditida</taxon>
        <taxon>Spirurina</taxon>
        <taxon>Spiruromorpha</taxon>
        <taxon>Filarioidea</taxon>
        <taxon>Onchocercidae</taxon>
        <taxon>Brugia</taxon>
    </lineage>
</organism>
<reference evidence="1" key="1">
    <citation type="journal article" date="2007" name="Science">
        <title>Draft genome of the filarial nematode parasite Brugia malayi.</title>
        <authorList>
            <person name="Ghedin E."/>
            <person name="Wang S."/>
            <person name="Spiro D."/>
            <person name="Caler E."/>
            <person name="Zhao Q."/>
            <person name="Crabtree J."/>
            <person name="Allen J.E."/>
            <person name="Delcher A.L."/>
            <person name="Guiliano D.B."/>
            <person name="Miranda-Saavedra D."/>
            <person name="Angiuoli S.V."/>
            <person name="Creasy T."/>
            <person name="Amedeo P."/>
            <person name="Haas B."/>
            <person name="El-Sayed N.M."/>
            <person name="Wortman J.R."/>
            <person name="Feldblyum T."/>
            <person name="Tallon L."/>
            <person name="Schatz M."/>
            <person name="Shumway M."/>
            <person name="Koo H."/>
            <person name="Salzberg S.L."/>
            <person name="Schobel S."/>
            <person name="Pertea M."/>
            <person name="Pop M."/>
            <person name="White O."/>
            <person name="Barton G.J."/>
            <person name="Carlow C.K."/>
            <person name="Crawford M.J."/>
            <person name="Daub J."/>
            <person name="Dimmic M.W."/>
            <person name="Estes C.F."/>
            <person name="Foster J.M."/>
            <person name="Ganatra M."/>
            <person name="Gregory W.F."/>
            <person name="Johnson N.M."/>
            <person name="Jin J."/>
            <person name="Komuniecki R."/>
            <person name="Korf I."/>
            <person name="Kumar S."/>
            <person name="Laney S."/>
            <person name="Li B.W."/>
            <person name="Li W."/>
            <person name="Lindblom T.H."/>
            <person name="Lustigman S."/>
            <person name="Ma D."/>
            <person name="Maina C.V."/>
            <person name="Martin D.M."/>
            <person name="McCarter J.P."/>
            <person name="McReynolds L."/>
            <person name="Mitreva M."/>
            <person name="Nutman T.B."/>
            <person name="Parkinson J."/>
            <person name="Peregrin-Alvarez J.M."/>
            <person name="Poole C."/>
            <person name="Ren Q."/>
            <person name="Saunders L."/>
            <person name="Sluder A.E."/>
            <person name="Smith K."/>
            <person name="Stanke M."/>
            <person name="Unnasch T.R."/>
            <person name="Ware J."/>
            <person name="Wei A.D."/>
            <person name="Weil G."/>
            <person name="Williams D.J."/>
            <person name="Zhang Y."/>
            <person name="Williams S.A."/>
            <person name="Fraser-Liggett C."/>
            <person name="Slatko B."/>
            <person name="Blaxter M.L."/>
            <person name="Scott A.L."/>
        </authorList>
    </citation>
    <scope>NUCLEOTIDE SEQUENCE</scope>
    <source>
        <strain evidence="1">FR3</strain>
    </source>
</reference>
<sequence length="146" mass="15786">GKTIGNRTWLPRTGPVELPLSSGEQGFGQADTVSQRKIKEFIIPAPEPQLKKRRNLRTRLFSKWDEFARDLPGGVFPGKSYPPPCSLCYYGDTGVGVALGALPSQPLTFSSGSSPGWLPTPHPPASASEVLMQALSHPILFLVDSE</sequence>
<feature type="non-terminal residue" evidence="1">
    <location>
        <position position="1"/>
    </location>
</feature>